<dbReference type="Gene3D" id="3.60.21.10">
    <property type="match status" value="1"/>
</dbReference>
<dbReference type="GO" id="GO:0006302">
    <property type="term" value="P:double-strand break repair"/>
    <property type="evidence" value="ECO:0007669"/>
    <property type="project" value="InterPro"/>
</dbReference>
<feature type="domain" description="Calcineurin-like phosphoesterase" evidence="2">
    <location>
        <begin position="5"/>
        <end position="206"/>
    </location>
</feature>
<evidence type="ECO:0000259" key="2">
    <source>
        <dbReference type="Pfam" id="PF00149"/>
    </source>
</evidence>
<sequence>MTIKSIYHLSDIHIRAGNSERSREHEYLSVFENLFQTLSTIDPNESVIVLTGDLFHNKHRLEPHGMRLAIKLFKGLSKIARTYVIRGNHDYRQDAPDELDLISAFNEWDIPNLFYMDDTGTFEVDNVGFGLVAIQDTLLRNSTSGITDELPDFPEPEFSESVTHKVALFHGSVIQAKLQNGMSVERDGYPLEWFNGYDLILLGDIHLQQVNRASRIGLSGVSGSVATELTSYTCKKGTWAYPGSLLQQDFGEALLGHGLLHWDLVNNKVTEHHIHNPYGYVTVRIVDEKLEVLMRKDGKGVFVGSEVVGSVWFPSKLYVRVAGGSVAGIIALQDAVRMLQDLGKEVLGISELNPLGPAVTGGSEVKVVEDVDMMELNSPAMWEQFIVDNCKDTVVQESDQWKNWFQRPEEILIPSEGLDGSLIGAVRERNEKLLKYVEGFNEALENHVRESGIFGKVSLKYLSWNWLFNYGSGNHYNFGEADGKLVVLNAKNGCGKSNFFEVLCVALFGEGFPSRFNKNFSAAILNDKTPSGSSPGSLLIFDLNGKEYCIERTFHARTKKGTENLIQCDKIEVREMESGLVVCQKKVAVDNWLASHIGTLNTFLSSCMLTQDGDCNFFSLEKVAQKRLIDDVFSLKAVQSLQLMLEEGKRAYKGVLKDIGLWLAAKQGSGEVVGADLKEELEQVTNRLCGIREEGLRVKESWSAYASKVFTERTEESYREELDRLGTGVVGGDKGRLDALITERTFLKKHIADLKRGLQGRVVKVGKAVKPKVAYADVMSRLERFQKEEKALQRSWINRIEDEEVVDCAIMSQAEYEAIVAEKRGWLEGWRRRGITSGTVGTGGGDLEQISRDLVDAESRQIRILGDKPNMPVKGLIGVGLGKLESELAGIGSVDDSKIGVLESVVAAYPGHMDRWTRIGLEIKDLKPQIKEYAVYPFNAACEACKAQPWKKREQEDKAKLARLQEERKQLQAVLADLAETYGDVEDVRGGLKELKDAVKRRGELEVAIVYCRWFELSSLVGAEVKRLRALKEQAILGELVTRFKQEQALWDEKEVAGRLGWASGVKAGLARAVEEAEAWTAWTDYQEREDLAGSEKRLLVLEAEIGELEAGKRREELMGVLAAFPGFRRDLELRQEELDLRGRQSELRARVAASAAVNGVAEVLVAKKKIEVRQILIEVVCEAFKTYRQWLYREKLRPMIEGAVNELLVTICDGRPLFLEAEWLNAIDTFAWFLRDGTSRPIIEKASGFQRFIVGMAMRIAMSRLGICKVVYEQLFIDEGFTACDGPNLEKTPAFLRGLLTSYKGVMLATHLEELKSCGDEQVVIRRSELSGIASICAGNLRPIVGVQAKRVKKTKD</sequence>
<dbReference type="Pfam" id="PF00149">
    <property type="entry name" value="Metallophos"/>
    <property type="match status" value="1"/>
</dbReference>
<protein>
    <recommendedName>
        <fullName evidence="5">Calcineurin-like phosphoesterase domain-containing protein</fullName>
    </recommendedName>
</protein>
<dbReference type="InterPro" id="IPR027417">
    <property type="entry name" value="P-loop_NTPase"/>
</dbReference>
<dbReference type="EMBL" id="MN739613">
    <property type="protein sequence ID" value="QHT15892.1"/>
    <property type="molecule type" value="Genomic_DNA"/>
</dbReference>
<keyword evidence="1" id="KW-0175">Coiled coil</keyword>
<evidence type="ECO:0000313" key="4">
    <source>
        <dbReference type="EMBL" id="QHT15892.1"/>
    </source>
</evidence>
<evidence type="ECO:0000259" key="3">
    <source>
        <dbReference type="Pfam" id="PF13476"/>
    </source>
</evidence>
<organism evidence="4">
    <name type="scientific">viral metagenome</name>
    <dbReference type="NCBI Taxonomy" id="1070528"/>
    <lineage>
        <taxon>unclassified sequences</taxon>
        <taxon>metagenomes</taxon>
        <taxon>organismal metagenomes</taxon>
    </lineage>
</organism>
<feature type="domain" description="Rad50/SbcC-type AAA" evidence="3">
    <location>
        <begin position="477"/>
        <end position="614"/>
    </location>
</feature>
<dbReference type="PANTHER" id="PTHR32114:SF2">
    <property type="entry name" value="ABC TRANSPORTER ABCH.3"/>
    <property type="match status" value="1"/>
</dbReference>
<name>A0A6C0DHP0_9ZZZZ</name>
<dbReference type="Gene3D" id="3.40.50.300">
    <property type="entry name" value="P-loop containing nucleotide triphosphate hydrolases"/>
    <property type="match status" value="2"/>
</dbReference>
<feature type="coiled-coil region" evidence="1">
    <location>
        <begin position="954"/>
        <end position="981"/>
    </location>
</feature>
<reference evidence="4" key="1">
    <citation type="journal article" date="2020" name="Nature">
        <title>Giant virus diversity and host interactions through global metagenomics.</title>
        <authorList>
            <person name="Schulz F."/>
            <person name="Roux S."/>
            <person name="Paez-Espino D."/>
            <person name="Jungbluth S."/>
            <person name="Walsh D.A."/>
            <person name="Denef V.J."/>
            <person name="McMahon K.D."/>
            <person name="Konstantinidis K.T."/>
            <person name="Eloe-Fadrosh E.A."/>
            <person name="Kyrpides N.C."/>
            <person name="Woyke T."/>
        </authorList>
    </citation>
    <scope>NUCLEOTIDE SEQUENCE</scope>
    <source>
        <strain evidence="4">GVMAG-M-3300023174-176</strain>
    </source>
</reference>
<accession>A0A6C0DHP0</accession>
<dbReference type="Pfam" id="PF13476">
    <property type="entry name" value="AAA_23"/>
    <property type="match status" value="1"/>
</dbReference>
<dbReference type="SUPFAM" id="SSF52540">
    <property type="entry name" value="P-loop containing nucleoside triphosphate hydrolases"/>
    <property type="match status" value="1"/>
</dbReference>
<proteinExistence type="predicted"/>
<evidence type="ECO:0000256" key="1">
    <source>
        <dbReference type="SAM" id="Coils"/>
    </source>
</evidence>
<dbReference type="InterPro" id="IPR004843">
    <property type="entry name" value="Calcineurin-like_PHP"/>
</dbReference>
<dbReference type="InterPro" id="IPR029052">
    <property type="entry name" value="Metallo-depent_PP-like"/>
</dbReference>
<dbReference type="InterPro" id="IPR038729">
    <property type="entry name" value="Rad50/SbcC_AAA"/>
</dbReference>
<dbReference type="SUPFAM" id="SSF56300">
    <property type="entry name" value="Metallo-dependent phosphatases"/>
    <property type="match status" value="1"/>
</dbReference>
<evidence type="ECO:0008006" key="5">
    <source>
        <dbReference type="Google" id="ProtNLM"/>
    </source>
</evidence>
<dbReference type="PANTHER" id="PTHR32114">
    <property type="entry name" value="ABC TRANSPORTER ABCH.3"/>
    <property type="match status" value="1"/>
</dbReference>
<dbReference type="GO" id="GO:0016887">
    <property type="term" value="F:ATP hydrolysis activity"/>
    <property type="evidence" value="ECO:0007669"/>
    <property type="project" value="InterPro"/>
</dbReference>